<name>A0A6G0VYB6_APHCR</name>
<reference evidence="2 3" key="1">
    <citation type="submission" date="2019-08" db="EMBL/GenBank/DDBJ databases">
        <title>Whole genome of Aphis craccivora.</title>
        <authorList>
            <person name="Voronova N.V."/>
            <person name="Shulinski R.S."/>
            <person name="Bandarenka Y.V."/>
            <person name="Zhorov D.G."/>
            <person name="Warner D."/>
        </authorList>
    </citation>
    <scope>NUCLEOTIDE SEQUENCE [LARGE SCALE GENOMIC DNA]</scope>
    <source>
        <strain evidence="2">180601</strain>
        <tissue evidence="2">Whole Body</tissue>
    </source>
</reference>
<keyword evidence="3" id="KW-1185">Reference proteome</keyword>
<dbReference type="Proteomes" id="UP000478052">
    <property type="component" value="Unassembled WGS sequence"/>
</dbReference>
<accession>A0A6G0VYB6</accession>
<comment type="caution">
    <text evidence="2">The sequence shown here is derived from an EMBL/GenBank/DDBJ whole genome shotgun (WGS) entry which is preliminary data.</text>
</comment>
<dbReference type="PANTHER" id="PTHR38681">
    <property type="entry name" value="RETROVIRUS-RELATED POL POLYPROTEIN FROM TRANSPOSON 412-LIKE PROTEIN-RELATED"/>
    <property type="match status" value="1"/>
</dbReference>
<feature type="compositionally biased region" description="Basic and acidic residues" evidence="1">
    <location>
        <begin position="96"/>
        <end position="106"/>
    </location>
</feature>
<feature type="region of interest" description="Disordered" evidence="1">
    <location>
        <begin position="86"/>
        <end position="115"/>
    </location>
</feature>
<proteinExistence type="predicted"/>
<evidence type="ECO:0000313" key="2">
    <source>
        <dbReference type="EMBL" id="KAF0713987.1"/>
    </source>
</evidence>
<evidence type="ECO:0000313" key="3">
    <source>
        <dbReference type="Proteomes" id="UP000478052"/>
    </source>
</evidence>
<dbReference type="AlphaFoldDB" id="A0A6G0VYB6"/>
<dbReference type="EMBL" id="VUJU01010514">
    <property type="protein sequence ID" value="KAF0713987.1"/>
    <property type="molecule type" value="Genomic_DNA"/>
</dbReference>
<sequence>MTRLQPTPGSNHATKRSLFVPPDLNKATHVFLRVDAVQPPLKPRYEGPYAVLQRHEKNFKIQRNNNTVLVSVDRLKPAFVLREDPTTTDHTYSTHAEVEKQPEKRVRFSFPPRGE</sequence>
<dbReference type="OrthoDB" id="6622291at2759"/>
<dbReference type="PANTHER" id="PTHR38681:SF1">
    <property type="entry name" value="RETROVIRUS-RELATED POL POLYPROTEIN FROM TRANSPOSON 412-LIKE PROTEIN"/>
    <property type="match status" value="1"/>
</dbReference>
<protein>
    <submittedName>
        <fullName evidence="2">Uncharacterized protein</fullName>
    </submittedName>
</protein>
<gene>
    <name evidence="2" type="ORF">FWK35_00032244</name>
</gene>
<organism evidence="2 3">
    <name type="scientific">Aphis craccivora</name>
    <name type="common">Cowpea aphid</name>
    <dbReference type="NCBI Taxonomy" id="307492"/>
    <lineage>
        <taxon>Eukaryota</taxon>
        <taxon>Metazoa</taxon>
        <taxon>Ecdysozoa</taxon>
        <taxon>Arthropoda</taxon>
        <taxon>Hexapoda</taxon>
        <taxon>Insecta</taxon>
        <taxon>Pterygota</taxon>
        <taxon>Neoptera</taxon>
        <taxon>Paraneoptera</taxon>
        <taxon>Hemiptera</taxon>
        <taxon>Sternorrhyncha</taxon>
        <taxon>Aphidomorpha</taxon>
        <taxon>Aphidoidea</taxon>
        <taxon>Aphididae</taxon>
        <taxon>Aphidini</taxon>
        <taxon>Aphis</taxon>
        <taxon>Aphis</taxon>
    </lineage>
</organism>
<evidence type="ECO:0000256" key="1">
    <source>
        <dbReference type="SAM" id="MobiDB-lite"/>
    </source>
</evidence>